<name>A0A2H1E5C9_9FLAO</name>
<dbReference type="AlphaFoldDB" id="A0A2H1E5C9"/>
<dbReference type="SUPFAM" id="SSF49464">
    <property type="entry name" value="Carboxypeptidase regulatory domain-like"/>
    <property type="match status" value="1"/>
</dbReference>
<dbReference type="KEGG" id="tmar:MARIT_0035"/>
<dbReference type="InterPro" id="IPR008969">
    <property type="entry name" value="CarboxyPept-like_regulatory"/>
</dbReference>
<protein>
    <recommendedName>
        <fullName evidence="3">Lipoprotein</fullName>
    </recommendedName>
</protein>
<evidence type="ECO:0000313" key="1">
    <source>
        <dbReference type="EMBL" id="SFZ79956.1"/>
    </source>
</evidence>
<evidence type="ECO:0000313" key="2">
    <source>
        <dbReference type="Proteomes" id="UP000231564"/>
    </source>
</evidence>
<dbReference type="EMBL" id="LT634361">
    <property type="protein sequence ID" value="SFZ79956.1"/>
    <property type="molecule type" value="Genomic_DNA"/>
</dbReference>
<reference evidence="1 2" key="1">
    <citation type="submission" date="2016-11" db="EMBL/GenBank/DDBJ databases">
        <authorList>
            <person name="Jaros S."/>
            <person name="Januszkiewicz K."/>
            <person name="Wedrychowicz H."/>
        </authorList>
    </citation>
    <scope>NUCLEOTIDE SEQUENCE [LARGE SCALE GENOMIC DNA]</scope>
    <source>
        <strain evidence="1">NCIMB 2154T</strain>
    </source>
</reference>
<sequence length="112" mass="13329">MRKVFFLMLIISLTSCEMTYHSYIYDIDKKTPIENVKIYDFDSLITKTDKNGHFKLNKIKGRGLTFKKKDYKTVTIPTISIQNGEFVEKSFIGDTIFLIHYESKYNKYYENQ</sequence>
<evidence type="ECO:0008006" key="3">
    <source>
        <dbReference type="Google" id="ProtNLM"/>
    </source>
</evidence>
<keyword evidence="2" id="KW-1185">Reference proteome</keyword>
<gene>
    <name evidence="1" type="ORF">MARIT_0035</name>
</gene>
<organism evidence="1 2">
    <name type="scientific">Tenacibaculum maritimum NCIMB 2154</name>
    <dbReference type="NCBI Taxonomy" id="1349785"/>
    <lineage>
        <taxon>Bacteria</taxon>
        <taxon>Pseudomonadati</taxon>
        <taxon>Bacteroidota</taxon>
        <taxon>Flavobacteriia</taxon>
        <taxon>Flavobacteriales</taxon>
        <taxon>Flavobacteriaceae</taxon>
        <taxon>Tenacibaculum</taxon>
    </lineage>
</organism>
<dbReference type="PROSITE" id="PS51257">
    <property type="entry name" value="PROKAR_LIPOPROTEIN"/>
    <property type="match status" value="1"/>
</dbReference>
<proteinExistence type="predicted"/>
<dbReference type="Proteomes" id="UP000231564">
    <property type="component" value="Chromosome MARIT"/>
</dbReference>
<accession>A0A2H1E5C9</accession>